<dbReference type="SUPFAM" id="SSF46689">
    <property type="entry name" value="Homeodomain-like"/>
    <property type="match status" value="1"/>
</dbReference>
<feature type="DNA-binding region" description="H-T-H motif" evidence="2">
    <location>
        <begin position="35"/>
        <end position="54"/>
    </location>
</feature>
<evidence type="ECO:0000313" key="5">
    <source>
        <dbReference type="Proteomes" id="UP000050934"/>
    </source>
</evidence>
<dbReference type="PANTHER" id="PTHR43479">
    <property type="entry name" value="ACREF/ENVCD OPERON REPRESSOR-RELATED"/>
    <property type="match status" value="1"/>
</dbReference>
<organism evidence="4 5">
    <name type="scientific">Limosilactobacillus secaliphilus</name>
    <dbReference type="NCBI Taxonomy" id="396268"/>
    <lineage>
        <taxon>Bacteria</taxon>
        <taxon>Bacillati</taxon>
        <taxon>Bacillota</taxon>
        <taxon>Bacilli</taxon>
        <taxon>Lactobacillales</taxon>
        <taxon>Lactobacillaceae</taxon>
        <taxon>Limosilactobacillus</taxon>
    </lineage>
</organism>
<dbReference type="InterPro" id="IPR050624">
    <property type="entry name" value="HTH-type_Tx_Regulator"/>
</dbReference>
<protein>
    <submittedName>
        <fullName evidence="4">Transcriptional regulator</fullName>
    </submittedName>
</protein>
<dbReference type="InterPro" id="IPR039532">
    <property type="entry name" value="TetR_C_Firmicutes"/>
</dbReference>
<proteinExistence type="predicted"/>
<dbReference type="PANTHER" id="PTHR43479:SF7">
    <property type="entry name" value="TETR-FAMILY TRANSCRIPTIONAL REGULATOR"/>
    <property type="match status" value="1"/>
</dbReference>
<sequence>MANSSKLDPRVVKTRLNLRHALVFLMQSEKLDDISVQKITETAHITRGTFYLHYKDKHDFIRRAMQEIIDELFDNVMVTHDVDSIAEPVKVFSLNKAFDYIEKNSDIFTILLDRTQNNDFYRQLYTRLSDEMINYGKIMHDELDELDVPLKVQVAFMTSALLGLIAQWLNNGLIYTSRYMTSSVAKMLNAYSGEKLLLTSFFDYDVKPQIRL</sequence>
<dbReference type="AlphaFoldDB" id="A0A0R2I927"/>
<gene>
    <name evidence="4" type="ORF">IV45_GL000162</name>
</gene>
<dbReference type="PATRIC" id="fig|396268.3.peg.161"/>
<feature type="domain" description="HTH tetR-type" evidence="3">
    <location>
        <begin position="12"/>
        <end position="72"/>
    </location>
</feature>
<evidence type="ECO:0000256" key="2">
    <source>
        <dbReference type="PROSITE-ProRule" id="PRU00335"/>
    </source>
</evidence>
<dbReference type="Gene3D" id="1.10.357.10">
    <property type="entry name" value="Tetracycline Repressor, domain 2"/>
    <property type="match status" value="1"/>
</dbReference>
<name>A0A0R2I927_9LACO</name>
<reference evidence="4 5" key="1">
    <citation type="journal article" date="2015" name="Genome Announc.">
        <title>Expanding the biotechnology potential of lactobacilli through comparative genomics of 213 strains and associated genera.</title>
        <authorList>
            <person name="Sun Z."/>
            <person name="Harris H.M."/>
            <person name="McCann A."/>
            <person name="Guo C."/>
            <person name="Argimon S."/>
            <person name="Zhang W."/>
            <person name="Yang X."/>
            <person name="Jeffery I.B."/>
            <person name="Cooney J.C."/>
            <person name="Kagawa T.F."/>
            <person name="Liu W."/>
            <person name="Song Y."/>
            <person name="Salvetti E."/>
            <person name="Wrobel A."/>
            <person name="Rasinkangas P."/>
            <person name="Parkhill J."/>
            <person name="Rea M.C."/>
            <person name="O'Sullivan O."/>
            <person name="Ritari J."/>
            <person name="Douillard F.P."/>
            <person name="Paul Ross R."/>
            <person name="Yang R."/>
            <person name="Briner A.E."/>
            <person name="Felis G.E."/>
            <person name="de Vos W.M."/>
            <person name="Barrangou R."/>
            <person name="Klaenhammer T.R."/>
            <person name="Caufield P.W."/>
            <person name="Cui Y."/>
            <person name="Zhang H."/>
            <person name="O'Toole P.W."/>
        </authorList>
    </citation>
    <scope>NUCLEOTIDE SEQUENCE [LARGE SCALE GENOMIC DNA]</scope>
    <source>
        <strain evidence="4 5">DSM 17896</strain>
    </source>
</reference>
<dbReference type="InterPro" id="IPR001647">
    <property type="entry name" value="HTH_TetR"/>
</dbReference>
<evidence type="ECO:0000313" key="4">
    <source>
        <dbReference type="EMBL" id="KRN59125.1"/>
    </source>
</evidence>
<evidence type="ECO:0000256" key="1">
    <source>
        <dbReference type="ARBA" id="ARBA00023125"/>
    </source>
</evidence>
<dbReference type="Pfam" id="PF14278">
    <property type="entry name" value="TetR_C_8"/>
    <property type="match status" value="1"/>
</dbReference>
<dbReference type="GO" id="GO:0003677">
    <property type="term" value="F:DNA binding"/>
    <property type="evidence" value="ECO:0007669"/>
    <property type="project" value="UniProtKB-UniRule"/>
</dbReference>
<dbReference type="RefSeq" id="WP_057740520.1">
    <property type="nucleotide sequence ID" value="NZ_JQBW01000006.1"/>
</dbReference>
<keyword evidence="5" id="KW-1185">Reference proteome</keyword>
<dbReference type="OrthoDB" id="9810250at2"/>
<dbReference type="EMBL" id="JQBW01000006">
    <property type="protein sequence ID" value="KRN59125.1"/>
    <property type="molecule type" value="Genomic_DNA"/>
</dbReference>
<accession>A0A0R2I927</accession>
<dbReference type="STRING" id="396268.IV45_GL000162"/>
<dbReference type="InterPro" id="IPR009057">
    <property type="entry name" value="Homeodomain-like_sf"/>
</dbReference>
<dbReference type="Proteomes" id="UP000050934">
    <property type="component" value="Unassembled WGS sequence"/>
</dbReference>
<comment type="caution">
    <text evidence="4">The sequence shown here is derived from an EMBL/GenBank/DDBJ whole genome shotgun (WGS) entry which is preliminary data.</text>
</comment>
<evidence type="ECO:0000259" key="3">
    <source>
        <dbReference type="PROSITE" id="PS50977"/>
    </source>
</evidence>
<dbReference type="PROSITE" id="PS50977">
    <property type="entry name" value="HTH_TETR_2"/>
    <property type="match status" value="1"/>
</dbReference>
<keyword evidence="1 2" id="KW-0238">DNA-binding</keyword>